<evidence type="ECO:0000256" key="1">
    <source>
        <dbReference type="SAM" id="MobiDB-lite"/>
    </source>
</evidence>
<organism evidence="2 3">
    <name type="scientific">Rhipicephalus microplus</name>
    <name type="common">Cattle tick</name>
    <name type="synonym">Boophilus microplus</name>
    <dbReference type="NCBI Taxonomy" id="6941"/>
    <lineage>
        <taxon>Eukaryota</taxon>
        <taxon>Metazoa</taxon>
        <taxon>Ecdysozoa</taxon>
        <taxon>Arthropoda</taxon>
        <taxon>Chelicerata</taxon>
        <taxon>Arachnida</taxon>
        <taxon>Acari</taxon>
        <taxon>Parasitiformes</taxon>
        <taxon>Ixodida</taxon>
        <taxon>Ixodoidea</taxon>
        <taxon>Ixodidae</taxon>
        <taxon>Rhipicephalinae</taxon>
        <taxon>Rhipicephalus</taxon>
        <taxon>Boophilus</taxon>
    </lineage>
</organism>
<proteinExistence type="predicted"/>
<reference evidence="2" key="1">
    <citation type="journal article" date="2020" name="Cell">
        <title>Large-Scale Comparative Analyses of Tick Genomes Elucidate Their Genetic Diversity and Vector Capacities.</title>
        <authorList>
            <consortium name="Tick Genome and Microbiome Consortium (TIGMIC)"/>
            <person name="Jia N."/>
            <person name="Wang J."/>
            <person name="Shi W."/>
            <person name="Du L."/>
            <person name="Sun Y."/>
            <person name="Zhan W."/>
            <person name="Jiang J.F."/>
            <person name="Wang Q."/>
            <person name="Zhang B."/>
            <person name="Ji P."/>
            <person name="Bell-Sakyi L."/>
            <person name="Cui X.M."/>
            <person name="Yuan T.T."/>
            <person name="Jiang B.G."/>
            <person name="Yang W.F."/>
            <person name="Lam T.T."/>
            <person name="Chang Q.C."/>
            <person name="Ding S.J."/>
            <person name="Wang X.J."/>
            <person name="Zhu J.G."/>
            <person name="Ruan X.D."/>
            <person name="Zhao L."/>
            <person name="Wei J.T."/>
            <person name="Ye R.Z."/>
            <person name="Que T.C."/>
            <person name="Du C.H."/>
            <person name="Zhou Y.H."/>
            <person name="Cheng J.X."/>
            <person name="Dai P.F."/>
            <person name="Guo W.B."/>
            <person name="Han X.H."/>
            <person name="Huang E.J."/>
            <person name="Li L.F."/>
            <person name="Wei W."/>
            <person name="Gao Y.C."/>
            <person name="Liu J.Z."/>
            <person name="Shao H.Z."/>
            <person name="Wang X."/>
            <person name="Wang C.C."/>
            <person name="Yang T.C."/>
            <person name="Huo Q.B."/>
            <person name="Li W."/>
            <person name="Chen H.Y."/>
            <person name="Chen S.E."/>
            <person name="Zhou L.G."/>
            <person name="Ni X.B."/>
            <person name="Tian J.H."/>
            <person name="Sheng Y."/>
            <person name="Liu T."/>
            <person name="Pan Y.S."/>
            <person name="Xia L.Y."/>
            <person name="Li J."/>
            <person name="Zhao F."/>
            <person name="Cao W.C."/>
        </authorList>
    </citation>
    <scope>NUCLEOTIDE SEQUENCE</scope>
    <source>
        <strain evidence="2">Rmic-2018</strain>
    </source>
</reference>
<feature type="region of interest" description="Disordered" evidence="1">
    <location>
        <begin position="82"/>
        <end position="102"/>
    </location>
</feature>
<dbReference type="EMBL" id="JABSTU010004624">
    <property type="protein sequence ID" value="KAH7958013.1"/>
    <property type="molecule type" value="Genomic_DNA"/>
</dbReference>
<accession>A0A9J6CYP9</accession>
<name>A0A9J6CYP9_RHIMP</name>
<comment type="caution">
    <text evidence="2">The sequence shown here is derived from an EMBL/GenBank/DDBJ whole genome shotgun (WGS) entry which is preliminary data.</text>
</comment>
<gene>
    <name evidence="2" type="ORF">HPB51_027999</name>
</gene>
<reference evidence="2" key="2">
    <citation type="submission" date="2021-09" db="EMBL/GenBank/DDBJ databases">
        <authorList>
            <person name="Jia N."/>
            <person name="Wang J."/>
            <person name="Shi W."/>
            <person name="Du L."/>
            <person name="Sun Y."/>
            <person name="Zhan W."/>
            <person name="Jiang J."/>
            <person name="Wang Q."/>
            <person name="Zhang B."/>
            <person name="Ji P."/>
            <person name="Sakyi L.B."/>
            <person name="Cui X."/>
            <person name="Yuan T."/>
            <person name="Jiang B."/>
            <person name="Yang W."/>
            <person name="Lam T.T.-Y."/>
            <person name="Chang Q."/>
            <person name="Ding S."/>
            <person name="Wang X."/>
            <person name="Zhu J."/>
            <person name="Ruan X."/>
            <person name="Zhao L."/>
            <person name="Wei J."/>
            <person name="Que T."/>
            <person name="Du C."/>
            <person name="Cheng J."/>
            <person name="Dai P."/>
            <person name="Han X."/>
            <person name="Huang E."/>
            <person name="Gao Y."/>
            <person name="Liu J."/>
            <person name="Shao H."/>
            <person name="Ye R."/>
            <person name="Li L."/>
            <person name="Wei W."/>
            <person name="Wang X."/>
            <person name="Wang C."/>
            <person name="Huo Q."/>
            <person name="Li W."/>
            <person name="Guo W."/>
            <person name="Chen H."/>
            <person name="Chen S."/>
            <person name="Zhou L."/>
            <person name="Zhou L."/>
            <person name="Ni X."/>
            <person name="Tian J."/>
            <person name="Zhou Y."/>
            <person name="Sheng Y."/>
            <person name="Liu T."/>
            <person name="Pan Y."/>
            <person name="Xia L."/>
            <person name="Li J."/>
            <person name="Zhao F."/>
            <person name="Cao W."/>
        </authorList>
    </citation>
    <scope>NUCLEOTIDE SEQUENCE</scope>
    <source>
        <strain evidence="2">Rmic-2018</strain>
        <tissue evidence="2">Larvae</tissue>
    </source>
</reference>
<sequence>MFLEFAGSWIEEDEKFLGSVWGPADFGEDISWPCPIDLVRLVDFESARLSFWPSVAQRLYSSEEDVRVADVSVSFKPSTGLSRMTTSMPTMQQQRAADNSTIQDATTKERRLREESTNQREGVLVDSGYSMDVHPSGGLVIPAKRAYPVIVQQQVPTALKQPPKKVRAIPDNASKLSASQYYPTPAPSQSYRVDIHPLSCYDITSVPTKHVQRVID</sequence>
<evidence type="ECO:0000313" key="2">
    <source>
        <dbReference type="EMBL" id="KAH7958013.1"/>
    </source>
</evidence>
<keyword evidence="3" id="KW-1185">Reference proteome</keyword>
<evidence type="ECO:0000313" key="3">
    <source>
        <dbReference type="Proteomes" id="UP000821866"/>
    </source>
</evidence>
<protein>
    <submittedName>
        <fullName evidence="2">Uncharacterized protein</fullName>
    </submittedName>
</protein>
<dbReference type="Proteomes" id="UP000821866">
    <property type="component" value="Unassembled WGS sequence"/>
</dbReference>
<dbReference type="AlphaFoldDB" id="A0A9J6CYP9"/>